<accession>I0V327</accession>
<evidence type="ECO:0000256" key="2">
    <source>
        <dbReference type="ARBA" id="ARBA00023125"/>
    </source>
</evidence>
<reference evidence="5 6" key="1">
    <citation type="submission" date="2012-01" db="EMBL/GenBank/DDBJ databases">
        <title>Improved High-Quality Draft sequence of Saccharomonospora xinjiangensis XJ-54.</title>
        <authorList>
            <consortium name="US DOE Joint Genome Institute"/>
            <person name="Lucas S."/>
            <person name="Han J."/>
            <person name="Lapidus A."/>
            <person name="Cheng J.-F."/>
            <person name="Goodwin L."/>
            <person name="Pitluck S."/>
            <person name="Peters L."/>
            <person name="Mikhailova N."/>
            <person name="Teshima H."/>
            <person name="Detter J.C."/>
            <person name="Han C."/>
            <person name="Tapia R."/>
            <person name="Land M."/>
            <person name="Hauser L."/>
            <person name="Kyrpides N."/>
            <person name="Ivanova N."/>
            <person name="Pagani I."/>
            <person name="Brambilla E.-M."/>
            <person name="Klenk H.-P."/>
            <person name="Woyke T."/>
        </authorList>
    </citation>
    <scope>NUCLEOTIDE SEQUENCE [LARGE SCALE GENOMIC DNA]</scope>
    <source>
        <strain evidence="5 6">XJ-54</strain>
    </source>
</reference>
<name>I0V327_9PSEU</name>
<dbReference type="HOGENOM" id="CLU_076095_0_1_11"/>
<evidence type="ECO:0000256" key="1">
    <source>
        <dbReference type="ARBA" id="ARBA00023015"/>
    </source>
</evidence>
<dbReference type="CDD" id="cd01670">
    <property type="entry name" value="Death"/>
    <property type="match status" value="1"/>
</dbReference>
<keyword evidence="2" id="KW-0238">DNA-binding</keyword>
<dbReference type="Pfam" id="PF01638">
    <property type="entry name" value="HxlR"/>
    <property type="match status" value="1"/>
</dbReference>
<proteinExistence type="predicted"/>
<dbReference type="PROSITE" id="PS51118">
    <property type="entry name" value="HTH_HXLR"/>
    <property type="match status" value="1"/>
</dbReference>
<dbReference type="Gene3D" id="3.30.1050.10">
    <property type="entry name" value="SCP2 sterol-binding domain"/>
    <property type="match status" value="1"/>
</dbReference>
<evidence type="ECO:0000313" key="5">
    <source>
        <dbReference type="EMBL" id="EID54530.1"/>
    </source>
</evidence>
<dbReference type="SUPFAM" id="SSF55718">
    <property type="entry name" value="SCP-like"/>
    <property type="match status" value="1"/>
</dbReference>
<dbReference type="Proteomes" id="UP000004691">
    <property type="component" value="Unassembled WGS sequence"/>
</dbReference>
<dbReference type="InterPro" id="IPR002577">
    <property type="entry name" value="HTH_HxlR"/>
</dbReference>
<evidence type="ECO:0000313" key="6">
    <source>
        <dbReference type="Proteomes" id="UP000004691"/>
    </source>
</evidence>
<dbReference type="Gene3D" id="1.10.10.10">
    <property type="entry name" value="Winged helix-like DNA-binding domain superfamily/Winged helix DNA-binding domain"/>
    <property type="match status" value="1"/>
</dbReference>
<dbReference type="SUPFAM" id="SSF46785">
    <property type="entry name" value="Winged helix' DNA-binding domain"/>
    <property type="match status" value="1"/>
</dbReference>
<dbReference type="InterPro" id="IPR036390">
    <property type="entry name" value="WH_DNA-bd_sf"/>
</dbReference>
<protein>
    <submittedName>
        <fullName evidence="5">Putative transcriptional regulator</fullName>
    </submittedName>
</protein>
<keyword evidence="6" id="KW-1185">Reference proteome</keyword>
<dbReference type="GO" id="GO:0003677">
    <property type="term" value="F:DNA binding"/>
    <property type="evidence" value="ECO:0007669"/>
    <property type="project" value="UniProtKB-KW"/>
</dbReference>
<dbReference type="EMBL" id="JH636049">
    <property type="protein sequence ID" value="EID54530.1"/>
    <property type="molecule type" value="Genomic_DNA"/>
</dbReference>
<dbReference type="OrthoDB" id="9792527at2"/>
<dbReference type="InterPro" id="IPR011991">
    <property type="entry name" value="ArsR-like_HTH"/>
</dbReference>
<keyword evidence="3" id="KW-0804">Transcription</keyword>
<dbReference type="CDD" id="cd00090">
    <property type="entry name" value="HTH_ARSR"/>
    <property type="match status" value="1"/>
</dbReference>
<organism evidence="5 6">
    <name type="scientific">Saccharomonospora xinjiangensis XJ-54</name>
    <dbReference type="NCBI Taxonomy" id="882086"/>
    <lineage>
        <taxon>Bacteria</taxon>
        <taxon>Bacillati</taxon>
        <taxon>Actinomycetota</taxon>
        <taxon>Actinomycetes</taxon>
        <taxon>Pseudonocardiales</taxon>
        <taxon>Pseudonocardiaceae</taxon>
        <taxon>Saccharomonospora</taxon>
    </lineage>
</organism>
<dbReference type="InterPro" id="IPR036388">
    <property type="entry name" value="WH-like_DNA-bd_sf"/>
</dbReference>
<feature type="domain" description="HTH hxlR-type" evidence="4">
    <location>
        <begin position="10"/>
        <end position="108"/>
    </location>
</feature>
<dbReference type="PANTHER" id="PTHR33204">
    <property type="entry name" value="TRANSCRIPTIONAL REGULATOR, MARR FAMILY"/>
    <property type="match status" value="1"/>
</dbReference>
<dbReference type="eggNOG" id="COG1733">
    <property type="taxonomic scope" value="Bacteria"/>
</dbReference>
<keyword evidence="1" id="KW-0805">Transcription regulation</keyword>
<dbReference type="STRING" id="882086.SacxiDRAFT_2300"/>
<dbReference type="AlphaFoldDB" id="I0V327"/>
<dbReference type="PANTHER" id="PTHR33204:SF18">
    <property type="entry name" value="TRANSCRIPTIONAL REGULATORY PROTEIN"/>
    <property type="match status" value="1"/>
</dbReference>
<evidence type="ECO:0000259" key="4">
    <source>
        <dbReference type="PROSITE" id="PS51118"/>
    </source>
</evidence>
<dbReference type="InterPro" id="IPR036527">
    <property type="entry name" value="SCP2_sterol-bd_dom_sf"/>
</dbReference>
<dbReference type="RefSeq" id="WP_006238678.1">
    <property type="nucleotide sequence ID" value="NZ_JH636049.1"/>
</dbReference>
<sequence>MGQRRYGQYCGLANAADLVGERWTLLIIRDLLVGPKRFTDLRRGLGRIPTNILSTRLKRLEADGLVRRRVLPRPSGSVVYELTDYGRDLEEAVFALGRWGARSLGDPREGEVVTTDSLITALRATFRPDRARGLRLLVELHVADVIVTAKIDDGTLVVSEGGADRTDITGAPDAPDAPDAVVHTGPVLRALLAGEISPSDAVARRLLTVSGDASATTVFGRVFVIEAAPGSRVGLVNHVPAQHGQ</sequence>
<gene>
    <name evidence="5" type="ORF">SacxiDRAFT_2300</name>
</gene>
<evidence type="ECO:0000256" key="3">
    <source>
        <dbReference type="ARBA" id="ARBA00023163"/>
    </source>
</evidence>